<dbReference type="RefSeq" id="XP_020079006.1">
    <property type="nucleotide sequence ID" value="XM_020220518.1"/>
</dbReference>
<keyword evidence="3" id="KW-1185">Reference proteome</keyword>
<dbReference type="EMBL" id="KV454538">
    <property type="protein sequence ID" value="ODV69939.1"/>
    <property type="molecule type" value="Genomic_DNA"/>
</dbReference>
<gene>
    <name evidence="2" type="ORF">HYPBUDRAFT_151483</name>
</gene>
<dbReference type="SUPFAM" id="SSF50978">
    <property type="entry name" value="WD40 repeat-like"/>
    <property type="match status" value="1"/>
</dbReference>
<dbReference type="GeneID" id="30995068"/>
<dbReference type="STRING" id="984485.A0A1E4RRM3"/>
<reference evidence="3" key="1">
    <citation type="submission" date="2016-05" db="EMBL/GenBank/DDBJ databases">
        <title>Comparative genomics of biotechnologically important yeasts.</title>
        <authorList>
            <consortium name="DOE Joint Genome Institute"/>
            <person name="Riley R."/>
            <person name="Haridas S."/>
            <person name="Wolfe K.H."/>
            <person name="Lopes M.R."/>
            <person name="Hittinger C.T."/>
            <person name="Goker M."/>
            <person name="Salamov A."/>
            <person name="Wisecaver J."/>
            <person name="Long T.M."/>
            <person name="Aerts A.L."/>
            <person name="Barry K."/>
            <person name="Choi C."/>
            <person name="Clum A."/>
            <person name="Coughlan A.Y."/>
            <person name="Deshpande S."/>
            <person name="Douglass A.P."/>
            <person name="Hanson S.J."/>
            <person name="Klenk H.-P."/>
            <person name="Labutti K."/>
            <person name="Lapidus A."/>
            <person name="Lindquist E."/>
            <person name="Lipzen A."/>
            <person name="Meier-Kolthoff J.P."/>
            <person name="Ohm R.A."/>
            <person name="Otillar R.P."/>
            <person name="Pangilinan J."/>
            <person name="Peng Y."/>
            <person name="Rokas A."/>
            <person name="Rosa C.A."/>
            <person name="Scheuner C."/>
            <person name="Sibirny A.A."/>
            <person name="Slot J.C."/>
            <person name="Stielow J.B."/>
            <person name="Sun H."/>
            <person name="Kurtzman C.P."/>
            <person name="Blackwell M."/>
            <person name="Grigoriev I.V."/>
            <person name="Jeffries T.W."/>
        </authorList>
    </citation>
    <scope>NUCLEOTIDE SEQUENCE [LARGE SCALE GENOMIC DNA]</scope>
    <source>
        <strain evidence="3">NRRL Y-1933</strain>
    </source>
</reference>
<protein>
    <recommendedName>
        <fullName evidence="4">WD40 repeat-like protein</fullName>
    </recommendedName>
</protein>
<dbReference type="InterPro" id="IPR036322">
    <property type="entry name" value="WD40_repeat_dom_sf"/>
</dbReference>
<organism evidence="2 3">
    <name type="scientific">Hyphopichia burtonii NRRL Y-1933</name>
    <dbReference type="NCBI Taxonomy" id="984485"/>
    <lineage>
        <taxon>Eukaryota</taxon>
        <taxon>Fungi</taxon>
        <taxon>Dikarya</taxon>
        <taxon>Ascomycota</taxon>
        <taxon>Saccharomycotina</taxon>
        <taxon>Pichiomycetes</taxon>
        <taxon>Debaryomycetaceae</taxon>
        <taxon>Hyphopichia</taxon>
    </lineage>
</organism>
<dbReference type="Proteomes" id="UP000095085">
    <property type="component" value="Unassembled WGS sequence"/>
</dbReference>
<evidence type="ECO:0000313" key="2">
    <source>
        <dbReference type="EMBL" id="ODV69939.1"/>
    </source>
</evidence>
<evidence type="ECO:0000313" key="3">
    <source>
        <dbReference type="Proteomes" id="UP000095085"/>
    </source>
</evidence>
<feature type="region of interest" description="Disordered" evidence="1">
    <location>
        <begin position="214"/>
        <end position="250"/>
    </location>
</feature>
<evidence type="ECO:0008006" key="4">
    <source>
        <dbReference type="Google" id="ProtNLM"/>
    </source>
</evidence>
<sequence length="373" mass="41435">MRVFNVNERLGPLGKPLYTYVTNFPIRCISISPNGSLIACGITARERLSGKEQPFIVLNKLIPCTTIPSKKILDSVEPITITIPYRDPIKLINFNASSTHLLCCTAWESRYLIIRLRSAHSDNYRRPRLIWADAKYSRNQPSNILGNSLDFGIDDRKRSDLGLDENDNDVYYDTELMMDNEGVTDLQFGSSFSNTVVLTTSSLKNKPSVVIRLDGPSIDSRHTNDGTDASLHSSNHSRHANEKNSENSELTNIKDAEIIMRFPEIGSMIHGFSMSPRGDGIVFLDKTGKLYLVSTPNFRLNTSATGTQGKKIVVLLGEVSNAEHYTESASVKFSSDGGKVFTVDRKGIFSVFDFTKGIPGEDLDVVKCKIITL</sequence>
<feature type="compositionally biased region" description="Basic and acidic residues" evidence="1">
    <location>
        <begin position="239"/>
        <end position="250"/>
    </location>
</feature>
<evidence type="ECO:0000256" key="1">
    <source>
        <dbReference type="SAM" id="MobiDB-lite"/>
    </source>
</evidence>
<proteinExistence type="predicted"/>
<accession>A0A1E4RRM3</accession>
<name>A0A1E4RRM3_9ASCO</name>
<dbReference type="AlphaFoldDB" id="A0A1E4RRM3"/>
<dbReference type="OrthoDB" id="5324744at2759"/>